<organism evidence="4 5">
    <name type="scientific">Caldalkalibacillus horti</name>
    <dbReference type="NCBI Taxonomy" id="77523"/>
    <lineage>
        <taxon>Bacteria</taxon>
        <taxon>Bacillati</taxon>
        <taxon>Bacillota</taxon>
        <taxon>Bacilli</taxon>
        <taxon>Bacillales</taxon>
        <taxon>Bacillaceae</taxon>
        <taxon>Caldalkalibacillus</taxon>
    </lineage>
</organism>
<dbReference type="Gene3D" id="3.40.109.10">
    <property type="entry name" value="NADH Oxidase"/>
    <property type="match status" value="1"/>
</dbReference>
<sequence length="193" mass="21518">MKKESQHSTILAAIDKRASVRSFTKQAIPESLIVELLTAGTYAPSSGNMQPWEFIVIQEHEQMQELVGCTYFGYFSKGGNHQHWIGEAGVIFVVCANQKRTEARYGQDGKGWSIIDVSAAAENILLAATALGLAGCWVGGFDEKKVKELLRIPEYVKIIGLLPIGYPLQETKRKSRLPLSLVTHKGKYNERYF</sequence>
<evidence type="ECO:0000313" key="5">
    <source>
        <dbReference type="Proteomes" id="UP001235840"/>
    </source>
</evidence>
<dbReference type="Pfam" id="PF00881">
    <property type="entry name" value="Nitroreductase"/>
    <property type="match status" value="1"/>
</dbReference>
<dbReference type="RefSeq" id="WP_307393678.1">
    <property type="nucleotide sequence ID" value="NZ_BAAADK010000032.1"/>
</dbReference>
<comment type="caution">
    <text evidence="4">The sequence shown here is derived from an EMBL/GenBank/DDBJ whole genome shotgun (WGS) entry which is preliminary data.</text>
</comment>
<evidence type="ECO:0000256" key="1">
    <source>
        <dbReference type="ARBA" id="ARBA00007118"/>
    </source>
</evidence>
<proteinExistence type="inferred from homology"/>
<evidence type="ECO:0000259" key="3">
    <source>
        <dbReference type="Pfam" id="PF00881"/>
    </source>
</evidence>
<accession>A0ABT9VY81</accession>
<dbReference type="InterPro" id="IPR029479">
    <property type="entry name" value="Nitroreductase"/>
</dbReference>
<keyword evidence="2" id="KW-0560">Oxidoreductase</keyword>
<evidence type="ECO:0000256" key="2">
    <source>
        <dbReference type="ARBA" id="ARBA00023002"/>
    </source>
</evidence>
<name>A0ABT9VY81_9BACI</name>
<comment type="similarity">
    <text evidence="1">Belongs to the nitroreductase family.</text>
</comment>
<evidence type="ECO:0000313" key="4">
    <source>
        <dbReference type="EMBL" id="MDQ0165933.1"/>
    </source>
</evidence>
<dbReference type="PANTHER" id="PTHR43673">
    <property type="entry name" value="NAD(P)H NITROREDUCTASE YDGI-RELATED"/>
    <property type="match status" value="1"/>
</dbReference>
<protein>
    <submittedName>
        <fullName evidence="4">Nitroreductase</fullName>
    </submittedName>
</protein>
<dbReference type="InterPro" id="IPR000415">
    <property type="entry name" value="Nitroreductase-like"/>
</dbReference>
<feature type="domain" description="Nitroreductase" evidence="3">
    <location>
        <begin position="14"/>
        <end position="166"/>
    </location>
</feature>
<dbReference type="SUPFAM" id="SSF55469">
    <property type="entry name" value="FMN-dependent nitroreductase-like"/>
    <property type="match status" value="1"/>
</dbReference>
<gene>
    <name evidence="4" type="ORF">J2S11_001834</name>
</gene>
<dbReference type="EMBL" id="JAUSTY010000006">
    <property type="protein sequence ID" value="MDQ0165933.1"/>
    <property type="molecule type" value="Genomic_DNA"/>
</dbReference>
<reference evidence="4 5" key="1">
    <citation type="submission" date="2023-07" db="EMBL/GenBank/DDBJ databases">
        <title>Genomic Encyclopedia of Type Strains, Phase IV (KMG-IV): sequencing the most valuable type-strain genomes for metagenomic binning, comparative biology and taxonomic classification.</title>
        <authorList>
            <person name="Goeker M."/>
        </authorList>
    </citation>
    <scope>NUCLEOTIDE SEQUENCE [LARGE SCALE GENOMIC DNA]</scope>
    <source>
        <strain evidence="4 5">DSM 12751</strain>
    </source>
</reference>
<dbReference type="PANTHER" id="PTHR43673:SF10">
    <property type="entry name" value="NADH DEHYDROGENASE_NAD(P)H NITROREDUCTASE XCC3605-RELATED"/>
    <property type="match status" value="1"/>
</dbReference>
<dbReference type="Proteomes" id="UP001235840">
    <property type="component" value="Unassembled WGS sequence"/>
</dbReference>
<keyword evidence="5" id="KW-1185">Reference proteome</keyword>